<dbReference type="NCBIfam" id="TIGR00318">
    <property type="entry name" value="cyaB"/>
    <property type="match status" value="1"/>
</dbReference>
<dbReference type="Proteomes" id="UP000230273">
    <property type="component" value="Unassembled WGS sequence"/>
</dbReference>
<organism evidence="2 3">
    <name type="scientific">Candidatus Nealsonbacteria bacterium CG23_combo_of_CG06-09_8_20_14_all_38_19</name>
    <dbReference type="NCBI Taxonomy" id="1974721"/>
    <lineage>
        <taxon>Bacteria</taxon>
        <taxon>Candidatus Nealsoniibacteriota</taxon>
    </lineage>
</organism>
<dbReference type="Pfam" id="PF01928">
    <property type="entry name" value="CYTH"/>
    <property type="match status" value="1"/>
</dbReference>
<protein>
    <submittedName>
        <fullName evidence="2">Class IV adenylate cyclase</fullName>
    </submittedName>
</protein>
<gene>
    <name evidence="2" type="primary">cyaB</name>
    <name evidence="2" type="ORF">COX36_03550</name>
</gene>
<dbReference type="InterPro" id="IPR023577">
    <property type="entry name" value="CYTH_domain"/>
</dbReference>
<dbReference type="CDD" id="cd07890">
    <property type="entry name" value="CYTH-like_AC_IV-like"/>
    <property type="match status" value="1"/>
</dbReference>
<proteinExistence type="predicted"/>
<name>A0A2G9YW31_9BACT</name>
<dbReference type="InterPro" id="IPR008173">
    <property type="entry name" value="Adenylyl_cyclase_CyaB"/>
</dbReference>
<accession>A0A2G9YW31</accession>
<reference evidence="2 3" key="1">
    <citation type="submission" date="2017-09" db="EMBL/GenBank/DDBJ databases">
        <title>Depth-based differentiation of microbial function through sediment-hosted aquifers and enrichment of novel symbionts in the deep terrestrial subsurface.</title>
        <authorList>
            <person name="Probst A.J."/>
            <person name="Ladd B."/>
            <person name="Jarett J.K."/>
            <person name="Geller-Mcgrath D.E."/>
            <person name="Sieber C.M."/>
            <person name="Emerson J.B."/>
            <person name="Anantharaman K."/>
            <person name="Thomas B.C."/>
            <person name="Malmstrom R."/>
            <person name="Stieglmeier M."/>
            <person name="Klingl A."/>
            <person name="Woyke T."/>
            <person name="Ryan C.M."/>
            <person name="Banfield J.F."/>
        </authorList>
    </citation>
    <scope>NUCLEOTIDE SEQUENCE [LARGE SCALE GENOMIC DNA]</scope>
    <source>
        <strain evidence="2">CG23_combo_of_CG06-09_8_20_14_all_38_19</strain>
    </source>
</reference>
<sequence length="209" mass="24641">MKKNQKSMKEVELLFKIDELKAQDIREKLKGSFIKKIREIDIYFFPPHKDFFVNDKGRENLRVRENEDKKELTYKKVIYNNGEYSYSTEKNVNVSDTKTTIEILKTVGFREHLIIDKEREIFENKNFHITIDNVKNLGFFVEIEWVGTGDNEEEGNNIFFKGVSQGGVYKIIKGLCLEKSKELGLEKLQDKGYLRLLEEKKNQGLDKVF</sequence>
<comment type="caution">
    <text evidence="2">The sequence shown here is derived from an EMBL/GenBank/DDBJ whole genome shotgun (WGS) entry which is preliminary data.</text>
</comment>
<dbReference type="PANTHER" id="PTHR21028:SF2">
    <property type="entry name" value="CYTH DOMAIN-CONTAINING PROTEIN"/>
    <property type="match status" value="1"/>
</dbReference>
<evidence type="ECO:0000313" key="2">
    <source>
        <dbReference type="EMBL" id="PIP23420.1"/>
    </source>
</evidence>
<evidence type="ECO:0000313" key="3">
    <source>
        <dbReference type="Proteomes" id="UP000230273"/>
    </source>
</evidence>
<dbReference type="Gene3D" id="2.40.320.10">
    <property type="entry name" value="Hypothetical Protein Pfu-838710-001"/>
    <property type="match status" value="1"/>
</dbReference>
<evidence type="ECO:0000259" key="1">
    <source>
        <dbReference type="PROSITE" id="PS51707"/>
    </source>
</evidence>
<dbReference type="InterPro" id="IPR033469">
    <property type="entry name" value="CYTH-like_dom_sf"/>
</dbReference>
<dbReference type="PANTHER" id="PTHR21028">
    <property type="entry name" value="SI:CH211-156B7.4"/>
    <property type="match status" value="1"/>
</dbReference>
<dbReference type="EMBL" id="PCRP01000057">
    <property type="protein sequence ID" value="PIP23420.1"/>
    <property type="molecule type" value="Genomic_DNA"/>
</dbReference>
<dbReference type="PROSITE" id="PS51707">
    <property type="entry name" value="CYTH"/>
    <property type="match status" value="1"/>
</dbReference>
<dbReference type="AlphaFoldDB" id="A0A2G9YW31"/>
<dbReference type="SUPFAM" id="SSF55154">
    <property type="entry name" value="CYTH-like phosphatases"/>
    <property type="match status" value="1"/>
</dbReference>
<feature type="domain" description="CYTH" evidence="1">
    <location>
        <begin position="8"/>
        <end position="199"/>
    </location>
</feature>